<keyword evidence="3" id="KW-0540">Nuclease</keyword>
<dbReference type="PANTHER" id="PTHR33653:SF1">
    <property type="entry name" value="RIBONUCLEASE VAPC2"/>
    <property type="match status" value="1"/>
</dbReference>
<evidence type="ECO:0000313" key="9">
    <source>
        <dbReference type="EMBL" id="MDT0350561.1"/>
    </source>
</evidence>
<evidence type="ECO:0000256" key="4">
    <source>
        <dbReference type="ARBA" id="ARBA00022723"/>
    </source>
</evidence>
<dbReference type="SUPFAM" id="SSF88723">
    <property type="entry name" value="PIN domain-like"/>
    <property type="match status" value="1"/>
</dbReference>
<sequence>MPVPAVLLDTSVVIDVEEVDRGEYADSAVVVSAVTVGELAYGLGAGDRTARELRLRRVLTAYEVVPFGVEEAKLYGVLAELVRIAGRSPRPRRLDLQIAATAAAARIPLLTMNPDDFIGVAPLVDVVPIRRAG</sequence>
<comment type="cofactor">
    <cofactor evidence="1">
        <name>Mg(2+)</name>
        <dbReference type="ChEBI" id="CHEBI:18420"/>
    </cofactor>
</comment>
<keyword evidence="5" id="KW-0378">Hydrolase</keyword>
<protein>
    <submittedName>
        <fullName evidence="9">PIN domain-containing protein</fullName>
    </submittedName>
</protein>
<evidence type="ECO:0000256" key="2">
    <source>
        <dbReference type="ARBA" id="ARBA00022649"/>
    </source>
</evidence>
<comment type="caution">
    <text evidence="9">The sequence shown here is derived from an EMBL/GenBank/DDBJ whole genome shotgun (WGS) entry which is preliminary data.</text>
</comment>
<dbReference type="InterPro" id="IPR050556">
    <property type="entry name" value="Type_II_TA_system_RNase"/>
</dbReference>
<organism evidence="9 10">
    <name type="scientific">Pseudonocardia charpentierae</name>
    <dbReference type="NCBI Taxonomy" id="3075545"/>
    <lineage>
        <taxon>Bacteria</taxon>
        <taxon>Bacillati</taxon>
        <taxon>Actinomycetota</taxon>
        <taxon>Actinomycetes</taxon>
        <taxon>Pseudonocardiales</taxon>
        <taxon>Pseudonocardiaceae</taxon>
        <taxon>Pseudonocardia</taxon>
    </lineage>
</organism>
<evidence type="ECO:0000256" key="3">
    <source>
        <dbReference type="ARBA" id="ARBA00022722"/>
    </source>
</evidence>
<dbReference type="Gene3D" id="3.40.50.1010">
    <property type="entry name" value="5'-nuclease"/>
    <property type="match status" value="1"/>
</dbReference>
<dbReference type="Pfam" id="PF01850">
    <property type="entry name" value="PIN"/>
    <property type="match status" value="1"/>
</dbReference>
<dbReference type="InterPro" id="IPR029060">
    <property type="entry name" value="PIN-like_dom_sf"/>
</dbReference>
<evidence type="ECO:0000256" key="6">
    <source>
        <dbReference type="ARBA" id="ARBA00022842"/>
    </source>
</evidence>
<feature type="domain" description="PIN" evidence="8">
    <location>
        <begin position="6"/>
        <end position="117"/>
    </location>
</feature>
<keyword evidence="4" id="KW-0479">Metal-binding</keyword>
<proteinExistence type="inferred from homology"/>
<dbReference type="EMBL" id="JAVREJ010000008">
    <property type="protein sequence ID" value="MDT0350561.1"/>
    <property type="molecule type" value="Genomic_DNA"/>
</dbReference>
<dbReference type="Proteomes" id="UP001183202">
    <property type="component" value="Unassembled WGS sequence"/>
</dbReference>
<reference evidence="10" key="1">
    <citation type="submission" date="2023-07" db="EMBL/GenBank/DDBJ databases">
        <title>30 novel species of actinomycetes from the DSMZ collection.</title>
        <authorList>
            <person name="Nouioui I."/>
        </authorList>
    </citation>
    <scope>NUCLEOTIDE SEQUENCE [LARGE SCALE GENOMIC DNA]</scope>
    <source>
        <strain evidence="10">DSM 45834</strain>
    </source>
</reference>
<keyword evidence="6" id="KW-0460">Magnesium</keyword>
<evidence type="ECO:0000256" key="7">
    <source>
        <dbReference type="ARBA" id="ARBA00038093"/>
    </source>
</evidence>
<evidence type="ECO:0000313" key="10">
    <source>
        <dbReference type="Proteomes" id="UP001183202"/>
    </source>
</evidence>
<name>A0ABU2N9D8_9PSEU</name>
<accession>A0ABU2N9D8</accession>
<dbReference type="InterPro" id="IPR002716">
    <property type="entry name" value="PIN_dom"/>
</dbReference>
<comment type="similarity">
    <text evidence="7">Belongs to the PINc/VapC protein family.</text>
</comment>
<keyword evidence="2" id="KW-1277">Toxin-antitoxin system</keyword>
<keyword evidence="10" id="KW-1185">Reference proteome</keyword>
<dbReference type="PANTHER" id="PTHR33653">
    <property type="entry name" value="RIBONUCLEASE VAPC2"/>
    <property type="match status" value="1"/>
</dbReference>
<gene>
    <name evidence="9" type="ORF">RM445_13600</name>
</gene>
<evidence type="ECO:0000256" key="5">
    <source>
        <dbReference type="ARBA" id="ARBA00022801"/>
    </source>
</evidence>
<evidence type="ECO:0000259" key="8">
    <source>
        <dbReference type="Pfam" id="PF01850"/>
    </source>
</evidence>
<evidence type="ECO:0000256" key="1">
    <source>
        <dbReference type="ARBA" id="ARBA00001946"/>
    </source>
</evidence>